<proteinExistence type="inferred from homology"/>
<dbReference type="InterPro" id="IPR001896">
    <property type="entry name" value="Plant_vir_prot"/>
</dbReference>
<evidence type="ECO:0000256" key="8">
    <source>
        <dbReference type="ARBA" id="ARBA00022989"/>
    </source>
</evidence>
<dbReference type="GO" id="GO:0044167">
    <property type="term" value="C:host cell endoplasmic reticulum membrane"/>
    <property type="evidence" value="ECO:0007669"/>
    <property type="project" value="UniProtKB-SubCell"/>
</dbReference>
<dbReference type="GO" id="GO:0046740">
    <property type="term" value="P:transport of virus in host, cell to cell"/>
    <property type="evidence" value="ECO:0007669"/>
    <property type="project" value="UniProtKB-KW"/>
</dbReference>
<evidence type="ECO:0000256" key="11">
    <source>
        <dbReference type="ARBA" id="ARBA00023184"/>
    </source>
</evidence>
<evidence type="ECO:0000256" key="12">
    <source>
        <dbReference type="ARBA" id="ARBA00032240"/>
    </source>
</evidence>
<reference evidence="14 15" key="1">
    <citation type="journal article" date="2008" name="Arch. Virol.">
        <title>Hop mosaic virus: complete nucleotide sequence and relationship to other carlaviruses.</title>
        <authorList>
            <person name="Poke F.S."/>
        </authorList>
    </citation>
    <scope>NUCLEOTIDE SEQUENCE [LARGE SCALE GENOMIC DNA]</scope>
</reference>
<keyword evidence="8 13" id="KW-1133">Transmembrane helix</keyword>
<evidence type="ECO:0000256" key="4">
    <source>
        <dbReference type="ARBA" id="ARBA00013304"/>
    </source>
</evidence>
<comment type="similarity">
    <text evidence="3">Belongs to the Tymovirales TGBp2 protein family.</text>
</comment>
<organism evidence="14 15">
    <name type="scientific">Hop mosaic virus</name>
    <dbReference type="NCBI Taxonomy" id="142843"/>
    <lineage>
        <taxon>Viruses</taxon>
        <taxon>Riboviria</taxon>
        <taxon>Orthornavirae</taxon>
        <taxon>Kitrinoviricota</taxon>
        <taxon>Alsuviricetes</taxon>
        <taxon>Tymovirales</taxon>
        <taxon>Betaflexiviridae</taxon>
        <taxon>Quinvirinae</taxon>
        <taxon>Carlavirus</taxon>
        <taxon>Carlavirus humuli</taxon>
    </lineage>
</organism>
<dbReference type="OrthoDB" id="20634at10239"/>
<keyword evidence="15" id="KW-1185">Reference proteome</keyword>
<evidence type="ECO:0000313" key="14">
    <source>
        <dbReference type="EMBL" id="ACB32251.1"/>
    </source>
</evidence>
<evidence type="ECO:0000256" key="3">
    <source>
        <dbReference type="ARBA" id="ARBA00010321"/>
    </source>
</evidence>
<evidence type="ECO:0000256" key="6">
    <source>
        <dbReference type="ARBA" id="ARBA00022692"/>
    </source>
</evidence>
<protein>
    <recommendedName>
        <fullName evidence="4">Movement protein TGB2</fullName>
    </recommendedName>
    <alternativeName>
        <fullName evidence="12">Triple gene block 2 protein</fullName>
    </alternativeName>
</protein>
<evidence type="ECO:0000256" key="9">
    <source>
        <dbReference type="ARBA" id="ARBA00023031"/>
    </source>
</evidence>
<comment type="function">
    <text evidence="1">Plays a role in viral cell-to-cell propagation, by facilitating genome transport to neighboring plant cells through plasmosdesmata,.</text>
</comment>
<keyword evidence="7" id="KW-1043">Host membrane</keyword>
<dbReference type="EMBL" id="EU527979">
    <property type="protein sequence ID" value="ACB32251.1"/>
    <property type="molecule type" value="Genomic_RNA"/>
</dbReference>
<name>B2CML9_9VIRU</name>
<keyword evidence="9" id="KW-0916">Viral movement protein</keyword>
<keyword evidence="6 13" id="KW-0812">Transmembrane</keyword>
<feature type="transmembrane region" description="Helical" evidence="13">
    <location>
        <begin position="12"/>
        <end position="30"/>
    </location>
</feature>
<comment type="subcellular location">
    <subcellularLocation>
        <location evidence="2">Host endoplasmic reticulum membrane</location>
    </subcellularLocation>
</comment>
<dbReference type="Proteomes" id="UP000204291">
    <property type="component" value="Segment"/>
</dbReference>
<evidence type="ECO:0000256" key="7">
    <source>
        <dbReference type="ARBA" id="ARBA00022870"/>
    </source>
</evidence>
<keyword evidence="10 13" id="KW-0472">Membrane</keyword>
<dbReference type="KEGG" id="vg:6172369"/>
<sequence length="108" mass="11702">MPLTPPPDYTKVLASAVIGATLALIAWTLSRNTLPQVGDRDHYLPHGGFYRDGTKVIRYFGPNKLNSLEGRSGGGLWQPWAIVVVLVAVIVGLSRGFSPRCARCGQCH</sequence>
<feature type="transmembrane region" description="Helical" evidence="13">
    <location>
        <begin position="76"/>
        <end position="93"/>
    </location>
</feature>
<dbReference type="GeneID" id="6172369"/>
<keyword evidence="5" id="KW-0813">Transport</keyword>
<evidence type="ECO:0000313" key="15">
    <source>
        <dbReference type="Proteomes" id="UP000204291"/>
    </source>
</evidence>
<evidence type="ECO:0000256" key="1">
    <source>
        <dbReference type="ARBA" id="ARBA00002252"/>
    </source>
</evidence>
<dbReference type="RefSeq" id="YP_001798594.1">
    <property type="nucleotide sequence ID" value="NC_010538.1"/>
</dbReference>
<evidence type="ECO:0000256" key="2">
    <source>
        <dbReference type="ARBA" id="ARBA00004625"/>
    </source>
</evidence>
<dbReference type="Pfam" id="PF01307">
    <property type="entry name" value="Plant_vir_prot"/>
    <property type="match status" value="1"/>
</dbReference>
<evidence type="ECO:0000256" key="13">
    <source>
        <dbReference type="SAM" id="Phobius"/>
    </source>
</evidence>
<evidence type="ECO:0000256" key="10">
    <source>
        <dbReference type="ARBA" id="ARBA00023136"/>
    </source>
</evidence>
<evidence type="ECO:0000256" key="5">
    <source>
        <dbReference type="ARBA" id="ARBA00022448"/>
    </source>
</evidence>
<accession>B2CML9</accession>
<keyword evidence="11" id="KW-1038">Host endoplasmic reticulum</keyword>